<dbReference type="WBParaSite" id="Minc3s00528g13785">
    <property type="protein sequence ID" value="Minc3s00528g13785"/>
    <property type="gene ID" value="Minc3s00528g13785"/>
</dbReference>
<sequence>MTYNRINNLLLEFHRDFDKIERYEKERKLDRIAGSPTSRSKRSRSRSRTEEQYRSRLTEMKVKSLCYKYSFWSNKRTF</sequence>
<evidence type="ECO:0000313" key="2">
    <source>
        <dbReference type="Proteomes" id="UP000887563"/>
    </source>
</evidence>
<dbReference type="AlphaFoldDB" id="A0A914LHC3"/>
<name>A0A914LHC3_MELIC</name>
<proteinExistence type="predicted"/>
<evidence type="ECO:0000313" key="3">
    <source>
        <dbReference type="WBParaSite" id="Minc3s00528g13785"/>
    </source>
</evidence>
<organism evidence="2 3">
    <name type="scientific">Meloidogyne incognita</name>
    <name type="common">Southern root-knot nematode worm</name>
    <name type="synonym">Oxyuris incognita</name>
    <dbReference type="NCBI Taxonomy" id="6306"/>
    <lineage>
        <taxon>Eukaryota</taxon>
        <taxon>Metazoa</taxon>
        <taxon>Ecdysozoa</taxon>
        <taxon>Nematoda</taxon>
        <taxon>Chromadorea</taxon>
        <taxon>Rhabditida</taxon>
        <taxon>Tylenchina</taxon>
        <taxon>Tylenchomorpha</taxon>
        <taxon>Tylenchoidea</taxon>
        <taxon>Meloidogynidae</taxon>
        <taxon>Meloidogyninae</taxon>
        <taxon>Meloidogyne</taxon>
        <taxon>Meloidogyne incognita group</taxon>
    </lineage>
</organism>
<dbReference type="Proteomes" id="UP000887563">
    <property type="component" value="Unplaced"/>
</dbReference>
<feature type="region of interest" description="Disordered" evidence="1">
    <location>
        <begin position="29"/>
        <end position="54"/>
    </location>
</feature>
<evidence type="ECO:0000256" key="1">
    <source>
        <dbReference type="SAM" id="MobiDB-lite"/>
    </source>
</evidence>
<reference evidence="3" key="1">
    <citation type="submission" date="2022-11" db="UniProtKB">
        <authorList>
            <consortium name="WormBaseParasite"/>
        </authorList>
    </citation>
    <scope>IDENTIFICATION</scope>
</reference>
<protein>
    <submittedName>
        <fullName evidence="3">Candidate secreted effector</fullName>
    </submittedName>
</protein>
<keyword evidence="2" id="KW-1185">Reference proteome</keyword>
<accession>A0A914LHC3</accession>